<dbReference type="AlphaFoldDB" id="A0A835RDN1"/>
<protein>
    <submittedName>
        <fullName evidence="1">Uncharacterized protein</fullName>
    </submittedName>
</protein>
<organism evidence="1 2">
    <name type="scientific">Vanilla planifolia</name>
    <name type="common">Vanilla</name>
    <dbReference type="NCBI Taxonomy" id="51239"/>
    <lineage>
        <taxon>Eukaryota</taxon>
        <taxon>Viridiplantae</taxon>
        <taxon>Streptophyta</taxon>
        <taxon>Embryophyta</taxon>
        <taxon>Tracheophyta</taxon>
        <taxon>Spermatophyta</taxon>
        <taxon>Magnoliopsida</taxon>
        <taxon>Liliopsida</taxon>
        <taxon>Asparagales</taxon>
        <taxon>Orchidaceae</taxon>
        <taxon>Vanilloideae</taxon>
        <taxon>Vanilleae</taxon>
        <taxon>Vanilla</taxon>
    </lineage>
</organism>
<comment type="caution">
    <text evidence="1">The sequence shown here is derived from an EMBL/GenBank/DDBJ whole genome shotgun (WGS) entry which is preliminary data.</text>
</comment>
<proteinExistence type="predicted"/>
<gene>
    <name evidence="1" type="ORF">HPP92_008185</name>
</gene>
<accession>A0A835RDN1</accession>
<evidence type="ECO:0000313" key="2">
    <source>
        <dbReference type="Proteomes" id="UP000639772"/>
    </source>
</evidence>
<dbReference type="EMBL" id="JADCNM010000004">
    <property type="protein sequence ID" value="KAG0486090.1"/>
    <property type="molecule type" value="Genomic_DNA"/>
</dbReference>
<name>A0A835RDN1_VANPL</name>
<evidence type="ECO:0000313" key="1">
    <source>
        <dbReference type="EMBL" id="KAG0486090.1"/>
    </source>
</evidence>
<sequence length="150" mass="16874">MSAAAHEAFWNLPVSFARTDRSSDLRFLSLPSSAVSTERRLFEMLSSRRDFMPTISMQANVKAGSRDGIDDKERSADLRGDRAVKWPQTTMATTRRLHRWATPEKPQVGFAAAESQSGDRNRLIQLARLDLISTWRSPPSEKPISSGRNI</sequence>
<reference evidence="1 2" key="1">
    <citation type="journal article" date="2020" name="Nat. Food">
        <title>A phased Vanilla planifolia genome enables genetic improvement of flavour and production.</title>
        <authorList>
            <person name="Hasing T."/>
            <person name="Tang H."/>
            <person name="Brym M."/>
            <person name="Khazi F."/>
            <person name="Huang T."/>
            <person name="Chambers A.H."/>
        </authorList>
    </citation>
    <scope>NUCLEOTIDE SEQUENCE [LARGE SCALE GENOMIC DNA]</scope>
    <source>
        <tissue evidence="1">Leaf</tissue>
    </source>
</reference>
<dbReference type="Proteomes" id="UP000639772">
    <property type="component" value="Unassembled WGS sequence"/>
</dbReference>